<feature type="domain" description="WYL" evidence="1">
    <location>
        <begin position="23"/>
        <end position="64"/>
    </location>
</feature>
<dbReference type="Pfam" id="PF13280">
    <property type="entry name" value="WYL"/>
    <property type="match status" value="1"/>
</dbReference>
<proteinExistence type="predicted"/>
<reference evidence="2 3" key="1">
    <citation type="journal article" date="2018" name="Int. J. Syst. Evol. Microbiol.">
        <title>Methylomusa anaerophila gen. nov., sp. nov., an anaerobic methanol-utilizing bacterium isolated from a microbial fuel cell.</title>
        <authorList>
            <person name="Amano N."/>
            <person name="Yamamuro A."/>
            <person name="Miyahara M."/>
            <person name="Kouzuma A."/>
            <person name="Abe T."/>
            <person name="Watanabe K."/>
        </authorList>
    </citation>
    <scope>NUCLEOTIDE SEQUENCE [LARGE SCALE GENOMIC DNA]</scope>
    <source>
        <strain evidence="2 3">MMFC1</strain>
    </source>
</reference>
<dbReference type="EMBL" id="AP018449">
    <property type="protein sequence ID" value="BBB93500.1"/>
    <property type="molecule type" value="Genomic_DNA"/>
</dbReference>
<sequence length="217" mass="24815">MLNRHLAGFEVINRSGDPSIRSILAELELAVANEYSIEIKYRTSHDEQPRNRVIDPYGMLYWNNVKSNDPQEGEMLAQYLSKFPVERLNQLTVYGGDKPVADVHKILPNLRALSMATLKKSLLSYFAIGWTGYVPPACRHTELHIPEKYAPWLWGWPNRFLNRMADADTRVILVAGEGEFSAGFDTPEDIKRLPPNYTGGIWTNRIDRIAPLFKNNE</sequence>
<dbReference type="PROSITE" id="PS52050">
    <property type="entry name" value="WYL"/>
    <property type="match status" value="1"/>
</dbReference>
<evidence type="ECO:0000313" key="3">
    <source>
        <dbReference type="Proteomes" id="UP000276437"/>
    </source>
</evidence>
<dbReference type="AlphaFoldDB" id="A0A348AR02"/>
<evidence type="ECO:0000313" key="2">
    <source>
        <dbReference type="EMBL" id="BBB93500.1"/>
    </source>
</evidence>
<dbReference type="KEGG" id="mana:MAMMFC1_04217"/>
<organism evidence="2 3">
    <name type="scientific">Methylomusa anaerophila</name>
    <dbReference type="NCBI Taxonomy" id="1930071"/>
    <lineage>
        <taxon>Bacteria</taxon>
        <taxon>Bacillati</taxon>
        <taxon>Bacillota</taxon>
        <taxon>Negativicutes</taxon>
        <taxon>Selenomonadales</taxon>
        <taxon>Sporomusaceae</taxon>
        <taxon>Methylomusa</taxon>
    </lineage>
</organism>
<dbReference type="InterPro" id="IPR026881">
    <property type="entry name" value="WYL_dom"/>
</dbReference>
<evidence type="ECO:0000259" key="1">
    <source>
        <dbReference type="Pfam" id="PF13280"/>
    </source>
</evidence>
<dbReference type="RefSeq" id="WP_197723863.1">
    <property type="nucleotide sequence ID" value="NZ_AP018449.1"/>
</dbReference>
<name>A0A348AR02_9FIRM</name>
<protein>
    <recommendedName>
        <fullName evidence="1">WYL domain-containing protein</fullName>
    </recommendedName>
</protein>
<keyword evidence="3" id="KW-1185">Reference proteome</keyword>
<dbReference type="Proteomes" id="UP000276437">
    <property type="component" value="Chromosome"/>
</dbReference>
<accession>A0A348AR02</accession>
<gene>
    <name evidence="2" type="ORF">MAMMFC1_04217</name>
</gene>